<evidence type="ECO:0000256" key="2">
    <source>
        <dbReference type="ARBA" id="ARBA00022475"/>
    </source>
</evidence>
<feature type="transmembrane region" description="Helical" evidence="6">
    <location>
        <begin position="482"/>
        <end position="508"/>
    </location>
</feature>
<evidence type="ECO:0000256" key="1">
    <source>
        <dbReference type="ARBA" id="ARBA00004651"/>
    </source>
</evidence>
<evidence type="ECO:0000256" key="3">
    <source>
        <dbReference type="ARBA" id="ARBA00022692"/>
    </source>
</evidence>
<evidence type="ECO:0000313" key="9">
    <source>
        <dbReference type="EMBL" id="PSL35718.1"/>
    </source>
</evidence>
<name>A0A2P8GP22_9BACT</name>
<feature type="transmembrane region" description="Helical" evidence="6">
    <location>
        <begin position="514"/>
        <end position="532"/>
    </location>
</feature>
<feature type="domain" description="DUF4131" evidence="8">
    <location>
        <begin position="34"/>
        <end position="196"/>
    </location>
</feature>
<keyword evidence="10" id="KW-1185">Reference proteome</keyword>
<evidence type="ECO:0000259" key="7">
    <source>
        <dbReference type="Pfam" id="PF03772"/>
    </source>
</evidence>
<reference evidence="9 10" key="1">
    <citation type="submission" date="2018-03" db="EMBL/GenBank/DDBJ databases">
        <title>Genomic Encyclopedia of Archaeal and Bacterial Type Strains, Phase II (KMG-II): from individual species to whole genera.</title>
        <authorList>
            <person name="Goeker M."/>
        </authorList>
    </citation>
    <scope>NUCLEOTIDE SEQUENCE [LARGE SCALE GENOMIC DNA]</scope>
    <source>
        <strain evidence="9 10">DSM 18107</strain>
    </source>
</reference>
<evidence type="ECO:0000256" key="5">
    <source>
        <dbReference type="ARBA" id="ARBA00023136"/>
    </source>
</evidence>
<dbReference type="PANTHER" id="PTHR30619">
    <property type="entry name" value="DNA INTERNALIZATION/COMPETENCE PROTEIN COMEC/REC2"/>
    <property type="match status" value="1"/>
</dbReference>
<dbReference type="OrthoDB" id="9761531at2"/>
<feature type="transmembrane region" description="Helical" evidence="6">
    <location>
        <begin position="397"/>
        <end position="416"/>
    </location>
</feature>
<dbReference type="NCBIfam" id="TIGR00360">
    <property type="entry name" value="ComEC_N-term"/>
    <property type="match status" value="1"/>
</dbReference>
<feature type="transmembrane region" description="Helical" evidence="6">
    <location>
        <begin position="259"/>
        <end position="285"/>
    </location>
</feature>
<dbReference type="InterPro" id="IPR052159">
    <property type="entry name" value="Competence_DNA_uptake"/>
</dbReference>
<evidence type="ECO:0000259" key="8">
    <source>
        <dbReference type="Pfam" id="PF13567"/>
    </source>
</evidence>
<gene>
    <name evidence="9" type="ORF">CLV42_101480</name>
</gene>
<dbReference type="GO" id="GO:0005886">
    <property type="term" value="C:plasma membrane"/>
    <property type="evidence" value="ECO:0007669"/>
    <property type="project" value="UniProtKB-SubCell"/>
</dbReference>
<evidence type="ECO:0000256" key="4">
    <source>
        <dbReference type="ARBA" id="ARBA00022989"/>
    </source>
</evidence>
<protein>
    <submittedName>
        <fullName evidence="9">Competence protein ComEC</fullName>
    </submittedName>
</protein>
<comment type="subcellular location">
    <subcellularLocation>
        <location evidence="1">Cell membrane</location>
        <topology evidence="1">Multi-pass membrane protein</topology>
    </subcellularLocation>
</comment>
<keyword evidence="4 6" id="KW-1133">Transmembrane helix</keyword>
<organism evidence="9 10">
    <name type="scientific">Chitinophaga ginsengisoli</name>
    <dbReference type="NCBI Taxonomy" id="363837"/>
    <lineage>
        <taxon>Bacteria</taxon>
        <taxon>Pseudomonadati</taxon>
        <taxon>Bacteroidota</taxon>
        <taxon>Chitinophagia</taxon>
        <taxon>Chitinophagales</taxon>
        <taxon>Chitinophagaceae</taxon>
        <taxon>Chitinophaga</taxon>
    </lineage>
</organism>
<evidence type="ECO:0000313" key="10">
    <source>
        <dbReference type="Proteomes" id="UP000240978"/>
    </source>
</evidence>
<proteinExistence type="predicted"/>
<keyword evidence="5 6" id="KW-0472">Membrane</keyword>
<dbReference type="Proteomes" id="UP000240978">
    <property type="component" value="Unassembled WGS sequence"/>
</dbReference>
<comment type="caution">
    <text evidence="9">The sequence shown here is derived from an EMBL/GenBank/DDBJ whole genome shotgun (WGS) entry which is preliminary data.</text>
</comment>
<dbReference type="InterPro" id="IPR004477">
    <property type="entry name" value="ComEC_N"/>
</dbReference>
<dbReference type="InterPro" id="IPR025405">
    <property type="entry name" value="DUF4131"/>
</dbReference>
<feature type="transmembrane region" description="Helical" evidence="6">
    <location>
        <begin position="62"/>
        <end position="81"/>
    </location>
</feature>
<dbReference type="Pfam" id="PF13567">
    <property type="entry name" value="DUF4131"/>
    <property type="match status" value="1"/>
</dbReference>
<keyword evidence="2" id="KW-1003">Cell membrane</keyword>
<keyword evidence="3 6" id="KW-0812">Transmembrane</keyword>
<feature type="transmembrane region" description="Helical" evidence="6">
    <location>
        <begin position="297"/>
        <end position="326"/>
    </location>
</feature>
<sequence length="697" mass="79738">MFVAFLKRAPFLRLILSLSVGISIQLYMPFNPLILLTAAGLPGMVLLGFQKLSFRFRYQYDWVRGIALQLLIVCCGSLLVYQSDIRRSSCYFESLARPGDLLLVMVNEPLQQRPRSYKTVVEVRDIIRDRTRIPAKGKLLVYLTKDSAAAGLRDGDRLLIQVQTTPVQHSGNPGAFDYRSYCASQQIYRQAFLRSAGWRLLPGRDENAVIRCISRCREYCLHTLQQYIGGREAGLAAALLIGYRYDLDREMVQEYTNTGIVHIIAISGMHLALIYGGLLWILRWWPKHRFSEGGKGCLIILLLWAFTLLTGGAASVLRATVMFTFITVGKFMLNRYTNIYNTLAASAFLLLCYEPRLLVDVGFQLSYLAVLSIVICYRRTYYLLQSSNRWLDKLWDMTALTLAAQVLTLPVCLYYFHQFPVFFLPANMLTVPLSTIVLYGEILLLILGRIPVLAQGTGWALQMIMQWMNKAVSWIGHLPGALIADISMHPVSMICLYICITGLLIWWLHRWRQGLLVALTGAAFWSIALMSLQINEQYQHKMVVYNIPGHTWVDVIRAHRLTNAGDKEVMSNDSLYNRYLRPAYVLYGMKQRLCTNDVVKPAFAGLQVLSLGQKRLVIIDSILPWVIPQKKFRTDYLLLSHNPRVDIRQLEKMFEVGCYIFDASSRLRNIQQWKSDCYVLTLRFFSVPDQGAYVVNF</sequence>
<dbReference type="AlphaFoldDB" id="A0A2P8GP22"/>
<dbReference type="PANTHER" id="PTHR30619:SF1">
    <property type="entry name" value="RECOMBINATION PROTEIN 2"/>
    <property type="match status" value="1"/>
</dbReference>
<dbReference type="Pfam" id="PF03772">
    <property type="entry name" value="Competence"/>
    <property type="match status" value="1"/>
</dbReference>
<evidence type="ECO:0000256" key="6">
    <source>
        <dbReference type="SAM" id="Phobius"/>
    </source>
</evidence>
<feature type="domain" description="ComEC/Rec2-related protein" evidence="7">
    <location>
        <begin position="239"/>
        <end position="508"/>
    </location>
</feature>
<dbReference type="EMBL" id="PYGK01000001">
    <property type="protein sequence ID" value="PSL35718.1"/>
    <property type="molecule type" value="Genomic_DNA"/>
</dbReference>
<accession>A0A2P8GP22</accession>
<feature type="transmembrane region" description="Helical" evidence="6">
    <location>
        <begin position="436"/>
        <end position="461"/>
    </location>
</feature>